<proteinExistence type="predicted"/>
<keyword evidence="2" id="KW-1185">Reference proteome</keyword>
<protein>
    <submittedName>
        <fullName evidence="1">Uncharacterized protein</fullName>
    </submittedName>
</protein>
<dbReference type="EMBL" id="AP024238">
    <property type="protein sequence ID" value="BCO25293.1"/>
    <property type="molecule type" value="Genomic_DNA"/>
</dbReference>
<gene>
    <name evidence="1" type="ORF">MIZ03_0153</name>
</gene>
<sequence>MTNALTQGLLGPPHSLLKRGSGVLLGAVPKLVLTRVVE</sequence>
<dbReference type="Proteomes" id="UP000824366">
    <property type="component" value="Chromosome"/>
</dbReference>
<accession>A0ABM7MGK5</accession>
<evidence type="ECO:0000313" key="1">
    <source>
        <dbReference type="EMBL" id="BCO25293.1"/>
    </source>
</evidence>
<evidence type="ECO:0000313" key="2">
    <source>
        <dbReference type="Proteomes" id="UP000824366"/>
    </source>
</evidence>
<name>A0ABM7MGK5_9BURK</name>
<reference evidence="1 2" key="1">
    <citation type="journal article" date="2021" name="Microbiol. Spectr.">
        <title>A Single Bacterium Capable of Oxidation and Reduction of Iron at Circumneutral pH.</title>
        <authorList>
            <person name="Kato S."/>
            <person name="Ohkuma M."/>
        </authorList>
    </citation>
    <scope>NUCLEOTIDE SEQUENCE [LARGE SCALE GENOMIC DNA]</scope>
    <source>
        <strain evidence="1 2">MIZ03</strain>
    </source>
</reference>
<organism evidence="1 2">
    <name type="scientific">Rhodoferax lithotrophicus</name>
    <dbReference type="NCBI Taxonomy" id="2798804"/>
    <lineage>
        <taxon>Bacteria</taxon>
        <taxon>Pseudomonadati</taxon>
        <taxon>Pseudomonadota</taxon>
        <taxon>Betaproteobacteria</taxon>
        <taxon>Burkholderiales</taxon>
        <taxon>Comamonadaceae</taxon>
        <taxon>Rhodoferax</taxon>
    </lineage>
</organism>